<accession>A0A8J6BZV0</accession>
<name>A0A8J6BZV0_9EUKA</name>
<keyword evidence="3" id="KW-1185">Reference proteome</keyword>
<protein>
    <submittedName>
        <fullName evidence="2">Uncharacterized protein</fullName>
    </submittedName>
</protein>
<evidence type="ECO:0000313" key="2">
    <source>
        <dbReference type="EMBL" id="KAG9395901.1"/>
    </source>
</evidence>
<evidence type="ECO:0000313" key="3">
    <source>
        <dbReference type="Proteomes" id="UP000717585"/>
    </source>
</evidence>
<comment type="caution">
    <text evidence="2">The sequence shown here is derived from an EMBL/GenBank/DDBJ whole genome shotgun (WGS) entry which is preliminary data.</text>
</comment>
<sequence>MNTRNKYDDAFKEVLFELLLEKKPFCAKWGTVGAIYDGLFTDLQLRLDRNMKLTRAKIDQVIRQCREHLKSEYAEFPAIAPEQVKDLIPWQMTATKYFAEEEAHQREHAIVVKDKADKKQPVKDDSRLLEVFDKEDLNTSMSGSQGPSPSTQRARKGKRDDVDAVIAARLDIDRIKEERKARKLELYHELELKRLAAAEEQQKLMALILERLSK</sequence>
<gene>
    <name evidence="2" type="ORF">J8273_2236</name>
</gene>
<dbReference type="AlphaFoldDB" id="A0A8J6BZV0"/>
<feature type="region of interest" description="Disordered" evidence="1">
    <location>
        <begin position="136"/>
        <end position="160"/>
    </location>
</feature>
<dbReference type="Proteomes" id="UP000717585">
    <property type="component" value="Unassembled WGS sequence"/>
</dbReference>
<proteinExistence type="predicted"/>
<feature type="compositionally biased region" description="Polar residues" evidence="1">
    <location>
        <begin position="138"/>
        <end position="152"/>
    </location>
</feature>
<organism evidence="2 3">
    <name type="scientific">Carpediemonas membranifera</name>
    <dbReference type="NCBI Taxonomy" id="201153"/>
    <lineage>
        <taxon>Eukaryota</taxon>
        <taxon>Metamonada</taxon>
        <taxon>Carpediemonas-like organisms</taxon>
        <taxon>Carpediemonas</taxon>
    </lineage>
</organism>
<reference evidence="2" key="1">
    <citation type="submission" date="2021-05" db="EMBL/GenBank/DDBJ databases">
        <title>A free-living protist that lacks canonical eukaryotic 1 DNA replication and segregation systems.</title>
        <authorList>
            <person name="Salas-Leiva D.E."/>
            <person name="Tromer E.C."/>
            <person name="Curtis B.A."/>
            <person name="Jerlstrom-Hultqvist J."/>
            <person name="Kolisko M."/>
            <person name="Yi Z."/>
            <person name="Salas-Leiva J.S."/>
            <person name="Gallot-Lavallee L."/>
            <person name="Kops G.J.P.L."/>
            <person name="Archibald J.M."/>
            <person name="Simpson A.G.B."/>
            <person name="Roger A.J."/>
        </authorList>
    </citation>
    <scope>NUCLEOTIDE SEQUENCE</scope>
    <source>
        <strain evidence="2">BICM</strain>
    </source>
</reference>
<evidence type="ECO:0000256" key="1">
    <source>
        <dbReference type="SAM" id="MobiDB-lite"/>
    </source>
</evidence>
<dbReference type="EMBL" id="JAHDYR010000007">
    <property type="protein sequence ID" value="KAG9395901.1"/>
    <property type="molecule type" value="Genomic_DNA"/>
</dbReference>